<evidence type="ECO:0000313" key="3">
    <source>
        <dbReference type="EMBL" id="CAG8685928.1"/>
    </source>
</evidence>
<keyword evidence="1" id="KW-0175">Coiled coil</keyword>
<feature type="compositionally biased region" description="Basic and acidic residues" evidence="2">
    <location>
        <begin position="19"/>
        <end position="33"/>
    </location>
</feature>
<comment type="caution">
    <text evidence="3">The sequence shown here is derived from an EMBL/GenBank/DDBJ whole genome shotgun (WGS) entry which is preliminary data.</text>
</comment>
<evidence type="ECO:0000256" key="2">
    <source>
        <dbReference type="SAM" id="MobiDB-lite"/>
    </source>
</evidence>
<keyword evidence="4" id="KW-1185">Reference proteome</keyword>
<gene>
    <name evidence="3" type="ORF">CPELLU_LOCUS11065</name>
</gene>
<evidence type="ECO:0000313" key="4">
    <source>
        <dbReference type="Proteomes" id="UP000789759"/>
    </source>
</evidence>
<dbReference type="InterPro" id="IPR038737">
    <property type="entry name" value="SF3b_su1-like"/>
</dbReference>
<feature type="region of interest" description="Disordered" evidence="2">
    <location>
        <begin position="1"/>
        <end position="33"/>
    </location>
</feature>
<dbReference type="GO" id="GO:0000245">
    <property type="term" value="P:spliceosomal complex assembly"/>
    <property type="evidence" value="ECO:0007669"/>
    <property type="project" value="InterPro"/>
</dbReference>
<protein>
    <submittedName>
        <fullName evidence="3">1217_t:CDS:1</fullName>
    </submittedName>
</protein>
<evidence type="ECO:0000256" key="1">
    <source>
        <dbReference type="SAM" id="Coils"/>
    </source>
</evidence>
<dbReference type="AlphaFoldDB" id="A0A9N9HJ94"/>
<dbReference type="PANTHER" id="PTHR12097">
    <property type="entry name" value="SPLICING FACTOR 3B, SUBUNIT 1-RELATED"/>
    <property type="match status" value="1"/>
</dbReference>
<feature type="coiled-coil region" evidence="1">
    <location>
        <begin position="184"/>
        <end position="211"/>
    </location>
</feature>
<dbReference type="Proteomes" id="UP000789759">
    <property type="component" value="Unassembled WGS sequence"/>
</dbReference>
<sequence length="214" mass="25055">MATPTPMGVEGTQYYASSSEDKERNPTHEKDEITNKAQDFGAVINRILYKLDALVRPYAHKIFVVIELLLIDDYYFARCVNDEIINKRKRLNPKDKVQVDEIRNLLNGFSKKPETFVGFLVSNLPLSDYSHKELDDPKIKHRICACFFYEIVDKKQKSSKIGSKILTMNSLEEQKSSDRIENLDDEFLRETKKLKDRIEDLEKKDRKLTKEFNE</sequence>
<dbReference type="EMBL" id="CAJVQA010009525">
    <property type="protein sequence ID" value="CAG8685928.1"/>
    <property type="molecule type" value="Genomic_DNA"/>
</dbReference>
<accession>A0A9N9HJ94</accession>
<reference evidence="3" key="1">
    <citation type="submission" date="2021-06" db="EMBL/GenBank/DDBJ databases">
        <authorList>
            <person name="Kallberg Y."/>
            <person name="Tangrot J."/>
            <person name="Rosling A."/>
        </authorList>
    </citation>
    <scope>NUCLEOTIDE SEQUENCE</scope>
    <source>
        <strain evidence="3">FL966</strain>
    </source>
</reference>
<proteinExistence type="predicted"/>
<name>A0A9N9HJ94_9GLOM</name>
<organism evidence="3 4">
    <name type="scientific">Cetraspora pellucida</name>
    <dbReference type="NCBI Taxonomy" id="1433469"/>
    <lineage>
        <taxon>Eukaryota</taxon>
        <taxon>Fungi</taxon>
        <taxon>Fungi incertae sedis</taxon>
        <taxon>Mucoromycota</taxon>
        <taxon>Glomeromycotina</taxon>
        <taxon>Glomeromycetes</taxon>
        <taxon>Diversisporales</taxon>
        <taxon>Gigasporaceae</taxon>
        <taxon>Cetraspora</taxon>
    </lineage>
</organism>
<dbReference type="GO" id="GO:0003729">
    <property type="term" value="F:mRNA binding"/>
    <property type="evidence" value="ECO:0007669"/>
    <property type="project" value="InterPro"/>
</dbReference>